<sequence>MEDSGKFLVPPVQEIEYLKLKLVALSSLNCEAFVDDLVWSCHSKNVKIESGNCILVMELCEMLLVEGGDGDLIIWKM</sequence>
<accession>A0ACC0PQ54</accession>
<keyword evidence="2" id="KW-1185">Reference proteome</keyword>
<dbReference type="Proteomes" id="UP001062846">
    <property type="component" value="Chromosome 2"/>
</dbReference>
<evidence type="ECO:0000313" key="2">
    <source>
        <dbReference type="Proteomes" id="UP001062846"/>
    </source>
</evidence>
<gene>
    <name evidence="1" type="ORF">RHMOL_Rhmol02G0102500</name>
</gene>
<dbReference type="EMBL" id="CM046389">
    <property type="protein sequence ID" value="KAI8567204.1"/>
    <property type="molecule type" value="Genomic_DNA"/>
</dbReference>
<reference evidence="1" key="1">
    <citation type="submission" date="2022-02" db="EMBL/GenBank/DDBJ databases">
        <title>Plant Genome Project.</title>
        <authorList>
            <person name="Zhang R.-G."/>
        </authorList>
    </citation>
    <scope>NUCLEOTIDE SEQUENCE</scope>
    <source>
        <strain evidence="1">AT1</strain>
    </source>
</reference>
<evidence type="ECO:0000313" key="1">
    <source>
        <dbReference type="EMBL" id="KAI8567204.1"/>
    </source>
</evidence>
<comment type="caution">
    <text evidence="1">The sequence shown here is derived from an EMBL/GenBank/DDBJ whole genome shotgun (WGS) entry which is preliminary data.</text>
</comment>
<proteinExistence type="predicted"/>
<protein>
    <submittedName>
        <fullName evidence="1">Uncharacterized protein</fullName>
    </submittedName>
</protein>
<organism evidence="1 2">
    <name type="scientific">Rhododendron molle</name>
    <name type="common">Chinese azalea</name>
    <name type="synonym">Azalea mollis</name>
    <dbReference type="NCBI Taxonomy" id="49168"/>
    <lineage>
        <taxon>Eukaryota</taxon>
        <taxon>Viridiplantae</taxon>
        <taxon>Streptophyta</taxon>
        <taxon>Embryophyta</taxon>
        <taxon>Tracheophyta</taxon>
        <taxon>Spermatophyta</taxon>
        <taxon>Magnoliopsida</taxon>
        <taxon>eudicotyledons</taxon>
        <taxon>Gunneridae</taxon>
        <taxon>Pentapetalae</taxon>
        <taxon>asterids</taxon>
        <taxon>Ericales</taxon>
        <taxon>Ericaceae</taxon>
        <taxon>Ericoideae</taxon>
        <taxon>Rhodoreae</taxon>
        <taxon>Rhododendron</taxon>
    </lineage>
</organism>
<name>A0ACC0PQ54_RHOML</name>